<reference evidence="11 12" key="1">
    <citation type="submission" date="2024-01" db="EMBL/GenBank/DDBJ databases">
        <authorList>
            <person name="Waweru B."/>
        </authorList>
    </citation>
    <scope>NUCLEOTIDE SEQUENCE [LARGE SCALE GENOMIC DNA]</scope>
</reference>
<evidence type="ECO:0000256" key="7">
    <source>
        <dbReference type="ARBA" id="ARBA00022963"/>
    </source>
</evidence>
<evidence type="ECO:0000256" key="4">
    <source>
        <dbReference type="ARBA" id="ARBA00022640"/>
    </source>
</evidence>
<evidence type="ECO:0000313" key="11">
    <source>
        <dbReference type="EMBL" id="CAK7330917.1"/>
    </source>
</evidence>
<dbReference type="PANTHER" id="PTHR31403:SF13">
    <property type="entry name" value="ALPHA_BETA-HYDROLASES SUPERFAMILY PROTEIN"/>
    <property type="match status" value="1"/>
</dbReference>
<feature type="region of interest" description="Disordered" evidence="9">
    <location>
        <begin position="505"/>
        <end position="536"/>
    </location>
</feature>
<dbReference type="FunFam" id="3.40.50.1820:FF:000065">
    <property type="entry name" value="Phospholipase A1-II 3"/>
    <property type="match status" value="1"/>
</dbReference>
<comment type="caution">
    <text evidence="11">The sequence shown here is derived from an EMBL/GenBank/DDBJ whole genome shotgun (WGS) entry which is preliminary data.</text>
</comment>
<evidence type="ECO:0000256" key="8">
    <source>
        <dbReference type="ARBA" id="ARBA00023098"/>
    </source>
</evidence>
<evidence type="ECO:0000256" key="5">
    <source>
        <dbReference type="ARBA" id="ARBA00022801"/>
    </source>
</evidence>
<keyword evidence="4" id="KW-0934">Plastid</keyword>
<keyword evidence="7" id="KW-0442">Lipid degradation</keyword>
<comment type="subcellular location">
    <subcellularLocation>
        <location evidence="1">Plastid</location>
        <location evidence="1">Chloroplast</location>
    </subcellularLocation>
</comment>
<feature type="domain" description="Fungal lipase-type" evidence="10">
    <location>
        <begin position="243"/>
        <end position="388"/>
    </location>
</feature>
<keyword evidence="6" id="KW-0809">Transit peptide</keyword>
<keyword evidence="3" id="KW-0150">Chloroplast</keyword>
<evidence type="ECO:0000256" key="3">
    <source>
        <dbReference type="ARBA" id="ARBA00022528"/>
    </source>
</evidence>
<dbReference type="EMBL" id="CAWUPB010000913">
    <property type="protein sequence ID" value="CAK7330917.1"/>
    <property type="molecule type" value="Genomic_DNA"/>
</dbReference>
<keyword evidence="8" id="KW-0443">Lipid metabolism</keyword>
<dbReference type="Gene3D" id="3.40.50.1820">
    <property type="entry name" value="alpha/beta hydrolase"/>
    <property type="match status" value="1"/>
</dbReference>
<dbReference type="Pfam" id="PF01764">
    <property type="entry name" value="Lipase_3"/>
    <property type="match status" value="1"/>
</dbReference>
<name>A0AAV1RCZ7_9ROSI</name>
<accession>A0AAV1RCZ7</accession>
<protein>
    <recommendedName>
        <fullName evidence="10">Fungal lipase-type domain-containing protein</fullName>
    </recommendedName>
</protein>
<dbReference type="InterPro" id="IPR002921">
    <property type="entry name" value="Fungal_lipase-type"/>
</dbReference>
<keyword evidence="5" id="KW-0378">Hydrolase</keyword>
<evidence type="ECO:0000313" key="12">
    <source>
        <dbReference type="Proteomes" id="UP001314170"/>
    </source>
</evidence>
<dbReference type="AlphaFoldDB" id="A0AAV1RCZ7"/>
<sequence length="647" mass="74616">MEKSPLRQVTTEKTKSRRAWKLKLNITWQAIKKAVSCNIKKRLRLRLHLSCAKGMRQLSTNQTHQELVVKPHQDAKSKKKARHPNKTLASLLHVPYTALDFVDRGDHMTPTLSPKQNISTMWKEIHGSYNWENLLDPLHPSLRREIVKYGEFVEATYDAFDFDPLSEYCGSCRYNRHKNFETLGLTKHGYKVTKYIYALSHVDVPEWLKRSHTMWSKDSNWMGYVAVSKKEESQRIGRRDVMVAWRGTVSPSEWFKDLTTSLEHIDNTNAKVQEGFLSVYKTKDESTRYNKLSASEQVMQEVVRLVNFYRGKGEKVSLTVTGHSLGGALALLNAYEAATVIPGLFVSVISFGAPRVGNIAFKEKLNELGVKTLRVVVKQDIVPKLPGLLNKMLNKFHGLTGKMNWVYKHVGTQLKLDAFMSPYLKHESDLSGSHNLELYLHLIDGFLSKKNKYRWNARRDLALVNKSSDMLIEELKIPEFWYHFPYKGLMLNKYGRWVKPGRQPEDIPSPLNKLTETERSIHTRKPDKKSNPFSYHRRSAPFTTAASPSHMLPPIRIIQPKPFQRHQTHPIPKPEDYPRARAYKKTSLPRSATEGNFSILGEVIVIWASRGKKNWEGVQEGVNYVELLMVQIGKDDELPRRRHKPSQ</sequence>
<dbReference type="SUPFAM" id="SSF53474">
    <property type="entry name" value="alpha/beta-Hydrolases"/>
    <property type="match status" value="1"/>
</dbReference>
<keyword evidence="12" id="KW-1185">Reference proteome</keyword>
<evidence type="ECO:0000256" key="6">
    <source>
        <dbReference type="ARBA" id="ARBA00022946"/>
    </source>
</evidence>
<proteinExistence type="inferred from homology"/>
<dbReference type="PANTHER" id="PTHR31403">
    <property type="entry name" value="PHOSPHOLIPASE A1-IBETA2, CHLOROPLASTIC"/>
    <property type="match status" value="1"/>
</dbReference>
<dbReference type="GO" id="GO:0008970">
    <property type="term" value="F:phospholipase A1 activity"/>
    <property type="evidence" value="ECO:0007669"/>
    <property type="project" value="UniProtKB-ARBA"/>
</dbReference>
<gene>
    <name evidence="11" type="ORF">DCAF_LOCUS8204</name>
</gene>
<organism evidence="11 12">
    <name type="scientific">Dovyalis caffra</name>
    <dbReference type="NCBI Taxonomy" id="77055"/>
    <lineage>
        <taxon>Eukaryota</taxon>
        <taxon>Viridiplantae</taxon>
        <taxon>Streptophyta</taxon>
        <taxon>Embryophyta</taxon>
        <taxon>Tracheophyta</taxon>
        <taxon>Spermatophyta</taxon>
        <taxon>Magnoliopsida</taxon>
        <taxon>eudicotyledons</taxon>
        <taxon>Gunneridae</taxon>
        <taxon>Pentapetalae</taxon>
        <taxon>rosids</taxon>
        <taxon>fabids</taxon>
        <taxon>Malpighiales</taxon>
        <taxon>Salicaceae</taxon>
        <taxon>Flacourtieae</taxon>
        <taxon>Dovyalis</taxon>
    </lineage>
</organism>
<dbReference type="GO" id="GO:0047714">
    <property type="term" value="F:galactolipase activity"/>
    <property type="evidence" value="ECO:0007669"/>
    <property type="project" value="UniProtKB-ARBA"/>
</dbReference>
<dbReference type="CDD" id="cd00519">
    <property type="entry name" value="Lipase_3"/>
    <property type="match status" value="1"/>
</dbReference>
<evidence type="ECO:0000256" key="9">
    <source>
        <dbReference type="SAM" id="MobiDB-lite"/>
    </source>
</evidence>
<comment type="similarity">
    <text evidence="2">Belongs to the AB hydrolase superfamily. Lipase family.</text>
</comment>
<dbReference type="GO" id="GO:0016042">
    <property type="term" value="P:lipid catabolic process"/>
    <property type="evidence" value="ECO:0007669"/>
    <property type="project" value="UniProtKB-KW"/>
</dbReference>
<evidence type="ECO:0000256" key="1">
    <source>
        <dbReference type="ARBA" id="ARBA00004229"/>
    </source>
</evidence>
<dbReference type="GO" id="GO:0009507">
    <property type="term" value="C:chloroplast"/>
    <property type="evidence" value="ECO:0007669"/>
    <property type="project" value="UniProtKB-SubCell"/>
</dbReference>
<evidence type="ECO:0000256" key="2">
    <source>
        <dbReference type="ARBA" id="ARBA00010701"/>
    </source>
</evidence>
<evidence type="ECO:0000259" key="10">
    <source>
        <dbReference type="Pfam" id="PF01764"/>
    </source>
</evidence>
<dbReference type="InterPro" id="IPR029058">
    <property type="entry name" value="AB_hydrolase_fold"/>
</dbReference>
<dbReference type="Proteomes" id="UP001314170">
    <property type="component" value="Unassembled WGS sequence"/>
</dbReference>